<dbReference type="Pfam" id="PF11807">
    <property type="entry name" value="UstYa"/>
    <property type="match status" value="1"/>
</dbReference>
<dbReference type="GO" id="GO:0043386">
    <property type="term" value="P:mycotoxin biosynthetic process"/>
    <property type="evidence" value="ECO:0007669"/>
    <property type="project" value="InterPro"/>
</dbReference>
<feature type="region of interest" description="Disordered" evidence="3">
    <location>
        <begin position="52"/>
        <end position="77"/>
    </location>
</feature>
<dbReference type="PANTHER" id="PTHR33365:SF4">
    <property type="entry name" value="CYCLOCHLOROTINE BIOSYNTHESIS PROTEIN O"/>
    <property type="match status" value="1"/>
</dbReference>
<dbReference type="STRING" id="1450535.A0A317WYZ5"/>
<dbReference type="AlphaFoldDB" id="A0A317WYZ5"/>
<comment type="similarity">
    <text evidence="2">Belongs to the ustYa family.</text>
</comment>
<protein>
    <submittedName>
        <fullName evidence="5">Uncharacterized protein</fullName>
    </submittedName>
</protein>
<evidence type="ECO:0000256" key="3">
    <source>
        <dbReference type="SAM" id="MobiDB-lite"/>
    </source>
</evidence>
<evidence type="ECO:0000256" key="1">
    <source>
        <dbReference type="ARBA" id="ARBA00004685"/>
    </source>
</evidence>
<evidence type="ECO:0000256" key="4">
    <source>
        <dbReference type="SAM" id="Phobius"/>
    </source>
</evidence>
<keyword evidence="6" id="KW-1185">Reference proteome</keyword>
<accession>A0A317WYZ5</accession>
<name>A0A317WYZ5_9EURO</name>
<organism evidence="5 6">
    <name type="scientific">Aspergillus sclerotioniger CBS 115572</name>
    <dbReference type="NCBI Taxonomy" id="1450535"/>
    <lineage>
        <taxon>Eukaryota</taxon>
        <taxon>Fungi</taxon>
        <taxon>Dikarya</taxon>
        <taxon>Ascomycota</taxon>
        <taxon>Pezizomycotina</taxon>
        <taxon>Eurotiomycetes</taxon>
        <taxon>Eurotiomycetidae</taxon>
        <taxon>Eurotiales</taxon>
        <taxon>Aspergillaceae</taxon>
        <taxon>Aspergillus</taxon>
        <taxon>Aspergillus subgen. Circumdati</taxon>
    </lineage>
</organism>
<dbReference type="Proteomes" id="UP000246702">
    <property type="component" value="Unassembled WGS sequence"/>
</dbReference>
<keyword evidence="4" id="KW-1133">Transmembrane helix</keyword>
<feature type="transmembrane region" description="Helical" evidence="4">
    <location>
        <begin position="7"/>
        <end position="27"/>
    </location>
</feature>
<gene>
    <name evidence="5" type="ORF">BO94DRAFT_564929</name>
</gene>
<dbReference type="RefSeq" id="XP_025469342.1">
    <property type="nucleotide sequence ID" value="XM_025614461.1"/>
</dbReference>
<reference evidence="5 6" key="1">
    <citation type="submission" date="2016-12" db="EMBL/GenBank/DDBJ databases">
        <title>The genomes of Aspergillus section Nigri reveals drivers in fungal speciation.</title>
        <authorList>
            <consortium name="DOE Joint Genome Institute"/>
            <person name="Vesth T.C."/>
            <person name="Nybo J."/>
            <person name="Theobald S."/>
            <person name="Brandl J."/>
            <person name="Frisvad J.C."/>
            <person name="Nielsen K.F."/>
            <person name="Lyhne E.K."/>
            <person name="Kogle M.E."/>
            <person name="Kuo A."/>
            <person name="Riley R."/>
            <person name="Clum A."/>
            <person name="Nolan M."/>
            <person name="Lipzen A."/>
            <person name="Salamov A."/>
            <person name="Henrissat B."/>
            <person name="Wiebenga A."/>
            <person name="De Vries R.P."/>
            <person name="Grigoriev I.V."/>
            <person name="Mortensen U.H."/>
            <person name="Andersen M.R."/>
            <person name="Baker S.E."/>
        </authorList>
    </citation>
    <scope>NUCLEOTIDE SEQUENCE [LARGE SCALE GENOMIC DNA]</scope>
    <source>
        <strain evidence="5 6">CBS 115572</strain>
    </source>
</reference>
<comment type="pathway">
    <text evidence="1">Mycotoxin biosynthesis.</text>
</comment>
<evidence type="ECO:0000313" key="5">
    <source>
        <dbReference type="EMBL" id="PWY91614.1"/>
    </source>
</evidence>
<sequence>MPSSRRLLYTTSTTAIFLLLFTLTIILTSNPLPTLTHHLQHHICPTNPPPITRKFHPLSTTPTSSPNTTWTSLLPPNGGTLKVHTPNNTITSYGISMFHQLHCLTVLRGLIFPETSQHHSPSHSGDDHEDRVHWAHCFDYIAQGIICAADDTIEVPHLALNKDGKRVWIIDGMGQTHRCRDSGVLWGVVSGSEERPVDGEKVKGSVGESEGTT</sequence>
<feature type="compositionally biased region" description="Low complexity" evidence="3">
    <location>
        <begin position="57"/>
        <end position="76"/>
    </location>
</feature>
<proteinExistence type="inferred from homology"/>
<evidence type="ECO:0000256" key="2">
    <source>
        <dbReference type="ARBA" id="ARBA00035112"/>
    </source>
</evidence>
<dbReference type="PANTHER" id="PTHR33365">
    <property type="entry name" value="YALI0B05434P"/>
    <property type="match status" value="1"/>
</dbReference>
<comment type="caution">
    <text evidence="5">The sequence shown here is derived from an EMBL/GenBank/DDBJ whole genome shotgun (WGS) entry which is preliminary data.</text>
</comment>
<dbReference type="InterPro" id="IPR021765">
    <property type="entry name" value="UstYa-like"/>
</dbReference>
<evidence type="ECO:0000313" key="6">
    <source>
        <dbReference type="Proteomes" id="UP000246702"/>
    </source>
</evidence>
<dbReference type="GeneID" id="37116604"/>
<keyword evidence="4" id="KW-0812">Transmembrane</keyword>
<dbReference type="EMBL" id="MSFK01000009">
    <property type="protein sequence ID" value="PWY91614.1"/>
    <property type="molecule type" value="Genomic_DNA"/>
</dbReference>
<keyword evidence="4" id="KW-0472">Membrane</keyword>
<dbReference type="OrthoDB" id="3687641at2759"/>